<dbReference type="EMBL" id="CP034248">
    <property type="protein sequence ID" value="AZK46729.1"/>
    <property type="molecule type" value="Genomic_DNA"/>
</dbReference>
<evidence type="ECO:0000313" key="2">
    <source>
        <dbReference type="Proteomes" id="UP000273145"/>
    </source>
</evidence>
<reference evidence="1 2" key="1">
    <citation type="submission" date="2018-11" db="EMBL/GenBank/DDBJ databases">
        <title>Genome sequencing of Paenibacillus lentus DSM25539(T).</title>
        <authorList>
            <person name="Kook J.-K."/>
            <person name="Park S.-N."/>
            <person name="Lim Y.K."/>
        </authorList>
    </citation>
    <scope>NUCLEOTIDE SEQUENCE [LARGE SCALE GENOMIC DNA]</scope>
    <source>
        <strain evidence="1 2">DSM 25539</strain>
    </source>
</reference>
<dbReference type="AlphaFoldDB" id="A0A3S8RUR0"/>
<evidence type="ECO:0000313" key="1">
    <source>
        <dbReference type="EMBL" id="AZK46729.1"/>
    </source>
</evidence>
<proteinExistence type="predicted"/>
<protein>
    <submittedName>
        <fullName evidence="1">Uncharacterized protein</fullName>
    </submittedName>
</protein>
<name>A0A3S8RUR0_9BACL</name>
<organism evidence="1 2">
    <name type="scientific">Paenibacillus lentus</name>
    <dbReference type="NCBI Taxonomy" id="1338368"/>
    <lineage>
        <taxon>Bacteria</taxon>
        <taxon>Bacillati</taxon>
        <taxon>Bacillota</taxon>
        <taxon>Bacilli</taxon>
        <taxon>Bacillales</taxon>
        <taxon>Paenibacillaceae</taxon>
        <taxon>Paenibacillus</taxon>
    </lineage>
</organism>
<sequence length="59" mass="6451">MSYRRAGHVPRWRSRLYGDAIACGGIGGAGCVVMQEAALSIAVMQQCTARWELRAVRNV</sequence>
<gene>
    <name evidence="1" type="ORF">EIM92_11675</name>
</gene>
<dbReference type="Proteomes" id="UP000273145">
    <property type="component" value="Chromosome"/>
</dbReference>
<dbReference type="PROSITE" id="PS51257">
    <property type="entry name" value="PROKAR_LIPOPROTEIN"/>
    <property type="match status" value="1"/>
</dbReference>
<dbReference type="KEGG" id="plen:EIM92_11675"/>
<keyword evidence="2" id="KW-1185">Reference proteome</keyword>
<accession>A0A3S8RUR0</accession>